<sequence>MRDGPSDREEVWRYLDFYQFVSILEREQVYFSALSEFSDPFEGSFPVADSIEANSGDERVKRFRERFPNCVFANCWHINNRESAAMWGQYDDRGIAIKTNVKNLRDSFVRYLKGIHFFDVKYIDYEEESMDFYHRLDAYRCKRKSYEHEQELRAIFIEYPPHPNTETDDMPEEYDDSFEYITRQEPIPEDQYTSGQFHDVDVTSLIQEVRINPWNDNKFIELVKSVTENHGLDVPVTQSSLSDDPLY</sequence>
<evidence type="ECO:0000313" key="1">
    <source>
        <dbReference type="EMBL" id="NLV07518.1"/>
    </source>
</evidence>
<organism evidence="1 2">
    <name type="scientific">Haloarcula rubripromontorii</name>
    <dbReference type="NCBI Taxonomy" id="1705562"/>
    <lineage>
        <taxon>Archaea</taxon>
        <taxon>Methanobacteriati</taxon>
        <taxon>Methanobacteriota</taxon>
        <taxon>Stenosarchaea group</taxon>
        <taxon>Halobacteria</taxon>
        <taxon>Halobacteriales</taxon>
        <taxon>Haloarculaceae</taxon>
        <taxon>Haloarcula</taxon>
    </lineage>
</organism>
<evidence type="ECO:0008006" key="3">
    <source>
        <dbReference type="Google" id="ProtNLM"/>
    </source>
</evidence>
<dbReference type="EMBL" id="WOWB01000001">
    <property type="protein sequence ID" value="NLV07518.1"/>
    <property type="molecule type" value="Genomic_DNA"/>
</dbReference>
<comment type="caution">
    <text evidence="1">The sequence shown here is derived from an EMBL/GenBank/DDBJ whole genome shotgun (WGS) entry which is preliminary data.</text>
</comment>
<gene>
    <name evidence="1" type="ORF">GOC83_15390</name>
</gene>
<accession>A0A847U8N0</accession>
<dbReference type="AlphaFoldDB" id="A0A847U8N0"/>
<reference evidence="1" key="1">
    <citation type="submission" date="2019-12" db="EMBL/GenBank/DDBJ databases">
        <title>The whole-genome sequencing of Haloarcula japonica strain pws8.</title>
        <authorList>
            <person name="Verma D.K."/>
            <person name="Gopal K."/>
            <person name="Prasad E.S."/>
        </authorList>
    </citation>
    <scope>NUCLEOTIDE SEQUENCE</scope>
    <source>
        <strain evidence="1">Pws8</strain>
    </source>
</reference>
<proteinExistence type="predicted"/>
<protein>
    <recommendedName>
        <fullName evidence="3">DUF2971 domain-containing protein</fullName>
    </recommendedName>
</protein>
<name>A0A847U8N0_9EURY</name>
<dbReference type="RefSeq" id="WP_170083958.1">
    <property type="nucleotide sequence ID" value="NZ_WOWB01000001.1"/>
</dbReference>
<dbReference type="Proteomes" id="UP000610611">
    <property type="component" value="Unassembled WGS sequence"/>
</dbReference>
<evidence type="ECO:0000313" key="2">
    <source>
        <dbReference type="Proteomes" id="UP000610611"/>
    </source>
</evidence>